<evidence type="ECO:0000256" key="9">
    <source>
        <dbReference type="ARBA" id="ARBA00022692"/>
    </source>
</evidence>
<sequence length="786" mass="88796">MSNNLKNRRKIANKKRFFHLLVHLLIDKVSNISLSRIIWHLVCFFVSFLIVVVVVSSLRFMINLPNYEILVNYEPSSITRVYDVAGNIIGEQSAEYRIPVSFDDIPKIVIDAFLAAEDKSFFEHNGIDFTGIVRALIQTVFRLGKGKTPVGGSTITQQIIKSILIGNEQTISRKVKEAILAYKISSIIDKDALMELYLNYIFLGNNSYGIVAAARSYFNKNLSELSLQEAALLAALPKAPTKLNPFHNPEYALTRRNWVIQRMYHENFITRDKAIEAINTPLTLATQNKNKAMDSIYYSEYGNQVLEEAKAIYGIDTVNESGLVIYSNMEKEIQHACVNALNKGIEKYSAENGEFLSVIDHIPNYDSTSHKSAKIALLRNLQTKFLHENEVTYHDNVISIGVVDKKTDTYLSVLALDSTIFTIAYNKHNNLKNTLFNIGDVLLITKNQKNEYIPYRIPKVNGAIIVLERFTGKVLAFSGGYKNPLLQHDYFNRAFFAKRQPGSLMKTFIYLSALKKNYTLSSILSDEPISLDAGNGVIWSPKNWDDKFMGNISLMDAFALSRNTVTVRLLMQLGLPQVVVLCKQFGLYDDDIDYSRIGYSFALGTLETTLLKITSAYNTIASHGHKINPQLINIIYDKAGNIIQQNEHISINESYAQNIRDMNENTNKDYETFYDISSQQIIEKNIALQALTLLQHATKEKFQNTKLSNAGGKTGTTNDSKDVFFIGCGDRYTVGIYIGFDTPKTLGKNAYGRNIALPIFVDFMEKVLPDNVVSLEQQPFVLHFIQ</sequence>
<evidence type="ECO:0000256" key="11">
    <source>
        <dbReference type="ARBA" id="ARBA00022960"/>
    </source>
</evidence>
<dbReference type="InterPro" id="IPR050396">
    <property type="entry name" value="Glycosyltr_51/Transpeptidase"/>
</dbReference>
<gene>
    <name evidence="22" type="ORF">Fokcrypt_00483</name>
</gene>
<keyword evidence="6" id="KW-0645">Protease</keyword>
<keyword evidence="7" id="KW-0328">Glycosyltransferase</keyword>
<dbReference type="Pfam" id="PF00905">
    <property type="entry name" value="Transpeptidase"/>
    <property type="match status" value="1"/>
</dbReference>
<comment type="similarity">
    <text evidence="3">In the C-terminal section; belongs to the transpeptidase family.</text>
</comment>
<name>A0ABZ0UPA6_9RICK</name>
<comment type="similarity">
    <text evidence="4">In the N-terminal section; belongs to the glycosyltransferase 51 family.</text>
</comment>
<organism evidence="22 23">
    <name type="scientific">Candidatus Fokinia crypta</name>
    <dbReference type="NCBI Taxonomy" id="1920990"/>
    <lineage>
        <taxon>Bacteria</taxon>
        <taxon>Pseudomonadati</taxon>
        <taxon>Pseudomonadota</taxon>
        <taxon>Alphaproteobacteria</taxon>
        <taxon>Rickettsiales</taxon>
        <taxon>Candidatus Midichloriaceae</taxon>
        <taxon>Candidatus Fokinia</taxon>
    </lineage>
</organism>
<dbReference type="InterPro" id="IPR001264">
    <property type="entry name" value="Glyco_trans_51"/>
</dbReference>
<evidence type="ECO:0000259" key="21">
    <source>
        <dbReference type="Pfam" id="PF00912"/>
    </source>
</evidence>
<keyword evidence="12" id="KW-0573">Peptidoglycan synthesis</keyword>
<keyword evidence="15" id="KW-0511">Multifunctional enzyme</keyword>
<dbReference type="PANTHER" id="PTHR32282">
    <property type="entry name" value="BINDING PROTEIN TRANSPEPTIDASE, PUTATIVE-RELATED"/>
    <property type="match status" value="1"/>
</dbReference>
<comment type="pathway">
    <text evidence="2">Cell wall biogenesis; peptidoglycan biosynthesis.</text>
</comment>
<dbReference type="InterPro" id="IPR023346">
    <property type="entry name" value="Lysozyme-like_dom_sf"/>
</dbReference>
<keyword evidence="16" id="KW-0961">Cell wall biogenesis/degradation</keyword>
<comment type="catalytic activity">
    <reaction evidence="18">
        <text>[GlcNAc-(1-&gt;4)-Mur2Ac(oyl-L-Ala-gamma-D-Glu-L-Lys-D-Ala-D-Ala)](n)-di-trans,octa-cis-undecaprenyl diphosphate + beta-D-GlcNAc-(1-&gt;4)-Mur2Ac(oyl-L-Ala-gamma-D-Glu-L-Lys-D-Ala-D-Ala)-di-trans,octa-cis-undecaprenyl diphosphate = [GlcNAc-(1-&gt;4)-Mur2Ac(oyl-L-Ala-gamma-D-Glu-L-Lys-D-Ala-D-Ala)](n+1)-di-trans,octa-cis-undecaprenyl diphosphate + di-trans,octa-cis-undecaprenyl diphosphate + H(+)</text>
        <dbReference type="Rhea" id="RHEA:23708"/>
        <dbReference type="Rhea" id="RHEA-COMP:9602"/>
        <dbReference type="Rhea" id="RHEA-COMP:9603"/>
        <dbReference type="ChEBI" id="CHEBI:15378"/>
        <dbReference type="ChEBI" id="CHEBI:58405"/>
        <dbReference type="ChEBI" id="CHEBI:60033"/>
        <dbReference type="ChEBI" id="CHEBI:78435"/>
        <dbReference type="EC" id="2.4.99.28"/>
    </reaction>
</comment>
<keyword evidence="23" id="KW-1185">Reference proteome</keyword>
<dbReference type="Pfam" id="PF00912">
    <property type="entry name" value="Transgly"/>
    <property type="match status" value="1"/>
</dbReference>
<evidence type="ECO:0000256" key="10">
    <source>
        <dbReference type="ARBA" id="ARBA00022801"/>
    </source>
</evidence>
<keyword evidence="13 19" id="KW-1133">Transmembrane helix</keyword>
<dbReference type="InterPro" id="IPR036950">
    <property type="entry name" value="PBP_transglycosylase"/>
</dbReference>
<keyword evidence="8" id="KW-0808">Transferase</keyword>
<evidence type="ECO:0000256" key="5">
    <source>
        <dbReference type="ARBA" id="ARBA00022645"/>
    </source>
</evidence>
<keyword evidence="11" id="KW-0133">Cell shape</keyword>
<dbReference type="InterPro" id="IPR001460">
    <property type="entry name" value="PCN-bd_Tpept"/>
</dbReference>
<dbReference type="InterPro" id="IPR012338">
    <property type="entry name" value="Beta-lactam/transpept-like"/>
</dbReference>
<feature type="domain" description="Penicillin-binding protein transpeptidase" evidence="20">
    <location>
        <begin position="462"/>
        <end position="720"/>
    </location>
</feature>
<reference evidence="22" key="1">
    <citation type="submission" date="2022-10" db="EMBL/GenBank/DDBJ databases">
        <title>Host association and intracellularity evolved multiple times independently in the Rickettsiales.</title>
        <authorList>
            <person name="Castelli M."/>
            <person name="Nardi T."/>
            <person name="Gammuto L."/>
            <person name="Bellinzona G."/>
            <person name="Sabaneyeva E."/>
            <person name="Potekhin A."/>
            <person name="Serra V."/>
            <person name="Petroni G."/>
            <person name="Sassera D."/>
        </authorList>
    </citation>
    <scope>NUCLEOTIDE SEQUENCE [LARGE SCALE GENOMIC DNA]</scope>
    <source>
        <strain evidence="22">US_Bl 11III1</strain>
    </source>
</reference>
<evidence type="ECO:0000256" key="14">
    <source>
        <dbReference type="ARBA" id="ARBA00023136"/>
    </source>
</evidence>
<comment type="subcellular location">
    <subcellularLocation>
        <location evidence="1">Membrane</location>
    </subcellularLocation>
</comment>
<dbReference type="Gene3D" id="1.10.3810.10">
    <property type="entry name" value="Biosynthetic peptidoglycan transglycosylase-like"/>
    <property type="match status" value="1"/>
</dbReference>
<dbReference type="EMBL" id="CP110343">
    <property type="protein sequence ID" value="WPX97958.1"/>
    <property type="molecule type" value="Genomic_DNA"/>
</dbReference>
<evidence type="ECO:0000256" key="7">
    <source>
        <dbReference type="ARBA" id="ARBA00022676"/>
    </source>
</evidence>
<evidence type="ECO:0000256" key="8">
    <source>
        <dbReference type="ARBA" id="ARBA00022679"/>
    </source>
</evidence>
<evidence type="ECO:0000256" key="13">
    <source>
        <dbReference type="ARBA" id="ARBA00022989"/>
    </source>
</evidence>
<evidence type="ECO:0000256" key="16">
    <source>
        <dbReference type="ARBA" id="ARBA00023316"/>
    </source>
</evidence>
<keyword evidence="9 19" id="KW-0812">Transmembrane</keyword>
<protein>
    <recommendedName>
        <fullName evidence="17">peptidoglycan glycosyltransferase</fullName>
        <ecNumber evidence="17">2.4.99.28</ecNumber>
    </recommendedName>
</protein>
<evidence type="ECO:0000256" key="15">
    <source>
        <dbReference type="ARBA" id="ARBA00023268"/>
    </source>
</evidence>
<accession>A0ABZ0UPA6</accession>
<evidence type="ECO:0000256" key="6">
    <source>
        <dbReference type="ARBA" id="ARBA00022670"/>
    </source>
</evidence>
<evidence type="ECO:0000256" key="1">
    <source>
        <dbReference type="ARBA" id="ARBA00004370"/>
    </source>
</evidence>
<evidence type="ECO:0000256" key="3">
    <source>
        <dbReference type="ARBA" id="ARBA00007090"/>
    </source>
</evidence>
<keyword evidence="10" id="KW-0378">Hydrolase</keyword>
<dbReference type="SUPFAM" id="SSF56601">
    <property type="entry name" value="beta-lactamase/transpeptidase-like"/>
    <property type="match status" value="1"/>
</dbReference>
<evidence type="ECO:0000313" key="23">
    <source>
        <dbReference type="Proteomes" id="UP001325140"/>
    </source>
</evidence>
<evidence type="ECO:0000256" key="19">
    <source>
        <dbReference type="SAM" id="Phobius"/>
    </source>
</evidence>
<keyword evidence="14 19" id="KW-0472">Membrane</keyword>
<dbReference type="NCBIfam" id="TIGR02074">
    <property type="entry name" value="PBP_1a_fam"/>
    <property type="match status" value="1"/>
</dbReference>
<evidence type="ECO:0000259" key="20">
    <source>
        <dbReference type="Pfam" id="PF00905"/>
    </source>
</evidence>
<feature type="domain" description="Glycosyl transferase family 51" evidence="21">
    <location>
        <begin position="87"/>
        <end position="263"/>
    </location>
</feature>
<dbReference type="EC" id="2.4.99.28" evidence="17"/>
<dbReference type="Proteomes" id="UP001325140">
    <property type="component" value="Chromosome"/>
</dbReference>
<evidence type="ECO:0000256" key="4">
    <source>
        <dbReference type="ARBA" id="ARBA00007739"/>
    </source>
</evidence>
<dbReference type="SUPFAM" id="SSF53955">
    <property type="entry name" value="Lysozyme-like"/>
    <property type="match status" value="1"/>
</dbReference>
<dbReference type="PANTHER" id="PTHR32282:SF27">
    <property type="entry name" value="PENICILLIN-BINDING PROTEIN 1A"/>
    <property type="match status" value="1"/>
</dbReference>
<evidence type="ECO:0000256" key="17">
    <source>
        <dbReference type="ARBA" id="ARBA00044770"/>
    </source>
</evidence>
<dbReference type="Gene3D" id="3.40.710.10">
    <property type="entry name" value="DD-peptidase/beta-lactamase superfamily"/>
    <property type="match status" value="1"/>
</dbReference>
<evidence type="ECO:0000256" key="12">
    <source>
        <dbReference type="ARBA" id="ARBA00022984"/>
    </source>
</evidence>
<evidence type="ECO:0000313" key="22">
    <source>
        <dbReference type="EMBL" id="WPX97958.1"/>
    </source>
</evidence>
<keyword evidence="5" id="KW-0121">Carboxypeptidase</keyword>
<proteinExistence type="inferred from homology"/>
<feature type="transmembrane region" description="Helical" evidence="19">
    <location>
        <begin position="37"/>
        <end position="62"/>
    </location>
</feature>
<evidence type="ECO:0000256" key="18">
    <source>
        <dbReference type="ARBA" id="ARBA00049902"/>
    </source>
</evidence>
<evidence type="ECO:0000256" key="2">
    <source>
        <dbReference type="ARBA" id="ARBA00004752"/>
    </source>
</evidence>